<protein>
    <submittedName>
        <fullName evidence="1">SEC-C motif-containing protein</fullName>
    </submittedName>
</protein>
<sequence length="166" mass="19313">MSLYESWMEKAFSKEGRSVDAIWDEYLPKEQHIYEYILANKLTKLEGTVKELAERFSMTTEEIVAFVDGINDVLPTPYEMTTLEEDTAIVLDIDFERLFKKMVEYHAEHLYQLPQWDGIFDADTRKRLTLEQKRSRTIVKGEKIGRNDPCPCGSGKKYKKCCGANL</sequence>
<evidence type="ECO:0000313" key="2">
    <source>
        <dbReference type="Proteomes" id="UP000183975"/>
    </source>
</evidence>
<dbReference type="NCBIfam" id="NF004088">
    <property type="entry name" value="PRK05590.1"/>
    <property type="match status" value="1"/>
</dbReference>
<dbReference type="PANTHER" id="PTHR33747">
    <property type="entry name" value="UPF0225 PROTEIN SCO1677"/>
    <property type="match status" value="1"/>
</dbReference>
<keyword evidence="2" id="KW-1185">Reference proteome</keyword>
<dbReference type="SUPFAM" id="SSF103642">
    <property type="entry name" value="Sec-C motif"/>
    <property type="match status" value="1"/>
</dbReference>
<reference evidence="1 2" key="1">
    <citation type="submission" date="2016-11" db="EMBL/GenBank/DDBJ databases">
        <authorList>
            <person name="Jaros S."/>
            <person name="Januszkiewicz K."/>
            <person name="Wedrychowicz H."/>
        </authorList>
    </citation>
    <scope>NUCLEOTIDE SEQUENCE [LARGE SCALE GENOMIC DNA]</scope>
    <source>
        <strain evidence="1 2">DSM 14214</strain>
    </source>
</reference>
<dbReference type="PANTHER" id="PTHR33747:SF1">
    <property type="entry name" value="ADENYLATE CYCLASE-ASSOCIATED CAP C-TERMINAL DOMAIN-CONTAINING PROTEIN"/>
    <property type="match status" value="1"/>
</dbReference>
<accession>A0A1M6KBV7</accession>
<dbReference type="Proteomes" id="UP000183975">
    <property type="component" value="Unassembled WGS sequence"/>
</dbReference>
<organism evidence="1 2">
    <name type="scientific">Anaerotignum lactatifermentans DSM 14214</name>
    <dbReference type="NCBI Taxonomy" id="1121323"/>
    <lineage>
        <taxon>Bacteria</taxon>
        <taxon>Bacillati</taxon>
        <taxon>Bacillota</taxon>
        <taxon>Clostridia</taxon>
        <taxon>Lachnospirales</taxon>
        <taxon>Anaerotignaceae</taxon>
        <taxon>Anaerotignum</taxon>
    </lineage>
</organism>
<dbReference type="RefSeq" id="WP_072848001.1">
    <property type="nucleotide sequence ID" value="NZ_FRAH01000003.1"/>
</dbReference>
<dbReference type="OrthoDB" id="5872at2"/>
<dbReference type="Pfam" id="PF02810">
    <property type="entry name" value="SEC-C"/>
    <property type="match status" value="1"/>
</dbReference>
<proteinExistence type="predicted"/>
<evidence type="ECO:0000313" key="1">
    <source>
        <dbReference type="EMBL" id="SHJ56466.1"/>
    </source>
</evidence>
<dbReference type="AlphaFoldDB" id="A0A1M6KBV7"/>
<dbReference type="InterPro" id="IPR004027">
    <property type="entry name" value="SEC_C_motif"/>
</dbReference>
<dbReference type="EMBL" id="FRAH01000003">
    <property type="protein sequence ID" value="SHJ56466.1"/>
    <property type="molecule type" value="Genomic_DNA"/>
</dbReference>
<name>A0A1M6KBV7_9FIRM</name>
<gene>
    <name evidence="1" type="ORF">SAMN02745138_00117</name>
</gene>
<dbReference type="Gene3D" id="3.10.450.50">
    <property type="match status" value="1"/>
</dbReference>